<reference evidence="1 2" key="1">
    <citation type="submission" date="2018-08" db="EMBL/GenBank/DDBJ databases">
        <title>Draft genome sequence of Psychrilyobacter sp. strain SD5 isolated from Black Sea water.</title>
        <authorList>
            <person name="Yadav S."/>
            <person name="Villanueva L."/>
            <person name="Damste J.S.S."/>
        </authorList>
    </citation>
    <scope>NUCLEOTIDE SEQUENCE [LARGE SCALE GENOMIC DNA]</scope>
    <source>
        <strain evidence="1 2">SD5</strain>
    </source>
</reference>
<evidence type="ECO:0000313" key="1">
    <source>
        <dbReference type="EMBL" id="REI41386.1"/>
    </source>
</evidence>
<dbReference type="EMBL" id="QUAJ01000010">
    <property type="protein sequence ID" value="REI41386.1"/>
    <property type="molecule type" value="Genomic_DNA"/>
</dbReference>
<comment type="caution">
    <text evidence="1">The sequence shown here is derived from an EMBL/GenBank/DDBJ whole genome shotgun (WGS) entry which is preliminary data.</text>
</comment>
<proteinExistence type="predicted"/>
<gene>
    <name evidence="1" type="ORF">DYH56_06885</name>
</gene>
<dbReference type="PROSITE" id="PS52050">
    <property type="entry name" value="WYL"/>
    <property type="match status" value="1"/>
</dbReference>
<evidence type="ECO:0000313" key="2">
    <source>
        <dbReference type="Proteomes" id="UP000263486"/>
    </source>
</evidence>
<accession>A0ABX9KH92</accession>
<name>A0ABX9KH92_9FUSO</name>
<protein>
    <submittedName>
        <fullName evidence="1">Uncharacterized protein</fullName>
    </submittedName>
</protein>
<sequence length="103" mass="11878">MSLKILKKAIELQQNISFDYNNEGERTGNPHAVYNHINKNRTKSVKVDIEQTSGFSSEQKPFSSFRQFDLDKISNVKLEDDEFNVSGKYNSKSSRYNDAIIKL</sequence>
<keyword evidence="2" id="KW-1185">Reference proteome</keyword>
<organism evidence="1 2">
    <name type="scientific">Psychrilyobacter piezotolerans</name>
    <dbReference type="NCBI Taxonomy" id="2293438"/>
    <lineage>
        <taxon>Bacteria</taxon>
        <taxon>Fusobacteriati</taxon>
        <taxon>Fusobacteriota</taxon>
        <taxon>Fusobacteriia</taxon>
        <taxon>Fusobacteriales</taxon>
        <taxon>Fusobacteriaceae</taxon>
        <taxon>Psychrilyobacter</taxon>
    </lineage>
</organism>
<dbReference type="Proteomes" id="UP000263486">
    <property type="component" value="Unassembled WGS sequence"/>
</dbReference>
<dbReference type="RefSeq" id="WP_114642134.1">
    <property type="nucleotide sequence ID" value="NZ_JAACIO010000011.1"/>
</dbReference>